<keyword evidence="1 6" id="KW-0645">Protease</keyword>
<dbReference type="InterPro" id="IPR001915">
    <property type="entry name" value="Peptidase_M48"/>
</dbReference>
<dbReference type="PANTHER" id="PTHR34978:SF3">
    <property type="entry name" value="SLR0241 PROTEIN"/>
    <property type="match status" value="1"/>
</dbReference>
<keyword evidence="3 6" id="KW-0378">Hydrolase</keyword>
<dbReference type="CDD" id="cd07326">
    <property type="entry name" value="M56_BlaR1_MecR1_like"/>
    <property type="match status" value="1"/>
</dbReference>
<organism evidence="9 10">
    <name type="scientific">Micromonospora polyrhachis</name>
    <dbReference type="NCBI Taxonomy" id="1282883"/>
    <lineage>
        <taxon>Bacteria</taxon>
        <taxon>Bacillati</taxon>
        <taxon>Actinomycetota</taxon>
        <taxon>Actinomycetes</taxon>
        <taxon>Micromonosporales</taxon>
        <taxon>Micromonosporaceae</taxon>
        <taxon>Micromonospora</taxon>
    </lineage>
</organism>
<dbReference type="PANTHER" id="PTHR34978">
    <property type="entry name" value="POSSIBLE SENSOR-TRANSDUCER PROTEIN BLAR"/>
    <property type="match status" value="1"/>
</dbReference>
<keyword evidence="4 6" id="KW-0862">Zinc</keyword>
<feature type="transmembrane region" description="Helical" evidence="7">
    <location>
        <begin position="38"/>
        <end position="61"/>
    </location>
</feature>
<evidence type="ECO:0000256" key="5">
    <source>
        <dbReference type="ARBA" id="ARBA00023049"/>
    </source>
</evidence>
<evidence type="ECO:0000256" key="2">
    <source>
        <dbReference type="ARBA" id="ARBA00022723"/>
    </source>
</evidence>
<dbReference type="GO" id="GO:0006508">
    <property type="term" value="P:proteolysis"/>
    <property type="evidence" value="ECO:0007669"/>
    <property type="project" value="UniProtKB-KW"/>
</dbReference>
<keyword evidence="7" id="KW-0812">Transmembrane</keyword>
<evidence type="ECO:0000256" key="7">
    <source>
        <dbReference type="SAM" id="Phobius"/>
    </source>
</evidence>
<feature type="domain" description="Peptidase M48" evidence="8">
    <location>
        <begin position="116"/>
        <end position="198"/>
    </location>
</feature>
<gene>
    <name evidence="9" type="ORF">FHR38_003660</name>
</gene>
<comment type="caution">
    <text evidence="9">The sequence shown here is derived from an EMBL/GenBank/DDBJ whole genome shotgun (WGS) entry which is preliminary data.</text>
</comment>
<dbReference type="AlphaFoldDB" id="A0A7W7WQW1"/>
<keyword evidence="7" id="KW-1133">Transmembrane helix</keyword>
<evidence type="ECO:0000259" key="8">
    <source>
        <dbReference type="Pfam" id="PF01435"/>
    </source>
</evidence>
<feature type="transmembrane region" description="Helical" evidence="7">
    <location>
        <begin position="6"/>
        <end position="26"/>
    </location>
</feature>
<evidence type="ECO:0000256" key="6">
    <source>
        <dbReference type="RuleBase" id="RU003983"/>
    </source>
</evidence>
<evidence type="ECO:0000256" key="3">
    <source>
        <dbReference type="ARBA" id="ARBA00022801"/>
    </source>
</evidence>
<feature type="transmembrane region" description="Helical" evidence="7">
    <location>
        <begin position="305"/>
        <end position="326"/>
    </location>
</feature>
<feature type="transmembrane region" description="Helical" evidence="7">
    <location>
        <begin position="87"/>
        <end position="112"/>
    </location>
</feature>
<keyword evidence="10" id="KW-1185">Reference proteome</keyword>
<protein>
    <recommendedName>
        <fullName evidence="8">Peptidase M48 domain-containing protein</fullName>
    </recommendedName>
</protein>
<sequence>MVYAAHFAGAALACYLLVQILTRSTWSWRSPRVAIVSWQALGLALGLCAIGVPLSLGLIAYDLPTGSALVRLGRDLFGGELPPGLGVLQLSLVGVGFGVATVLLGTTARSLFTALRAQRRHRDLLTLVARDDPAAPGALVLDHPSAAAYCLPGVRPRVVVSAGTLSLLDRAQLAAVLSHERAHADERHDLVLLPFTALCSALPWARWVHRAHDMVALLVEMRADDKARRLHADGPLAAALLRFATAGSRITPAGTLGIAKARISPAGTLDTAGSRIAPSGTLGIADRDIDARVHRLLVTRRPPRVRGAMALAAAIATLTLPISLFLN</sequence>
<evidence type="ECO:0000256" key="4">
    <source>
        <dbReference type="ARBA" id="ARBA00022833"/>
    </source>
</evidence>
<evidence type="ECO:0000313" key="10">
    <source>
        <dbReference type="Proteomes" id="UP000578819"/>
    </source>
</evidence>
<keyword evidence="2" id="KW-0479">Metal-binding</keyword>
<name>A0A7W7WQW1_9ACTN</name>
<dbReference type="EMBL" id="JACHJW010000001">
    <property type="protein sequence ID" value="MBB4959927.1"/>
    <property type="molecule type" value="Genomic_DNA"/>
</dbReference>
<comment type="cofactor">
    <cofactor evidence="6">
        <name>Zn(2+)</name>
        <dbReference type="ChEBI" id="CHEBI:29105"/>
    </cofactor>
    <text evidence="6">Binds 1 zinc ion per subunit.</text>
</comment>
<evidence type="ECO:0000256" key="1">
    <source>
        <dbReference type="ARBA" id="ARBA00022670"/>
    </source>
</evidence>
<dbReference type="InterPro" id="IPR052173">
    <property type="entry name" value="Beta-lactam_resp_regulator"/>
</dbReference>
<reference evidence="9 10" key="1">
    <citation type="submission" date="2020-08" db="EMBL/GenBank/DDBJ databases">
        <title>Sequencing the genomes of 1000 actinobacteria strains.</title>
        <authorList>
            <person name="Klenk H.-P."/>
        </authorList>
    </citation>
    <scope>NUCLEOTIDE SEQUENCE [LARGE SCALE GENOMIC DNA]</scope>
    <source>
        <strain evidence="9 10">DSM 45886</strain>
    </source>
</reference>
<accession>A0A7W7WQW1</accession>
<dbReference type="Pfam" id="PF01435">
    <property type="entry name" value="Peptidase_M48"/>
    <property type="match status" value="1"/>
</dbReference>
<proteinExistence type="inferred from homology"/>
<dbReference type="Proteomes" id="UP000578819">
    <property type="component" value="Unassembled WGS sequence"/>
</dbReference>
<comment type="similarity">
    <text evidence="6">Belongs to the peptidase M48 family.</text>
</comment>
<dbReference type="Gene3D" id="3.30.2010.10">
    <property type="entry name" value="Metalloproteases ('zincins'), catalytic domain"/>
    <property type="match status" value="1"/>
</dbReference>
<keyword evidence="5 6" id="KW-0482">Metalloprotease</keyword>
<evidence type="ECO:0000313" key="9">
    <source>
        <dbReference type="EMBL" id="MBB4959927.1"/>
    </source>
</evidence>
<keyword evidence="7" id="KW-0472">Membrane</keyword>
<dbReference type="RefSeq" id="WP_184535766.1">
    <property type="nucleotide sequence ID" value="NZ_JACHJW010000001.1"/>
</dbReference>
<dbReference type="GO" id="GO:0046872">
    <property type="term" value="F:metal ion binding"/>
    <property type="evidence" value="ECO:0007669"/>
    <property type="project" value="UniProtKB-KW"/>
</dbReference>
<dbReference type="GO" id="GO:0004222">
    <property type="term" value="F:metalloendopeptidase activity"/>
    <property type="evidence" value="ECO:0007669"/>
    <property type="project" value="InterPro"/>
</dbReference>